<dbReference type="AlphaFoldDB" id="A0A9P4NZ09"/>
<dbReference type="Proteomes" id="UP000800235">
    <property type="component" value="Unassembled WGS sequence"/>
</dbReference>
<gene>
    <name evidence="2" type="ORF">EJ08DRAFT_556422</name>
</gene>
<dbReference type="PANTHER" id="PTHR24148:SF64">
    <property type="entry name" value="HETEROKARYON INCOMPATIBILITY DOMAIN-CONTAINING PROTEIN"/>
    <property type="match status" value="1"/>
</dbReference>
<feature type="non-terminal residue" evidence="2">
    <location>
        <position position="167"/>
    </location>
</feature>
<feature type="domain" description="Heterokaryon incompatibility" evidence="1">
    <location>
        <begin position="39"/>
        <end position="162"/>
    </location>
</feature>
<dbReference type="InterPro" id="IPR010730">
    <property type="entry name" value="HET"/>
</dbReference>
<dbReference type="OrthoDB" id="5386682at2759"/>
<name>A0A9P4NZ09_9PEZI</name>
<dbReference type="EMBL" id="MU007019">
    <property type="protein sequence ID" value="KAF2433739.1"/>
    <property type="molecule type" value="Genomic_DNA"/>
</dbReference>
<comment type="caution">
    <text evidence="2">The sequence shown here is derived from an EMBL/GenBank/DDBJ whole genome shotgun (WGS) entry which is preliminary data.</text>
</comment>
<reference evidence="2" key="1">
    <citation type="journal article" date="2020" name="Stud. Mycol.">
        <title>101 Dothideomycetes genomes: a test case for predicting lifestyles and emergence of pathogens.</title>
        <authorList>
            <person name="Haridas S."/>
            <person name="Albert R."/>
            <person name="Binder M."/>
            <person name="Bloem J."/>
            <person name="Labutti K."/>
            <person name="Salamov A."/>
            <person name="Andreopoulos B."/>
            <person name="Baker S."/>
            <person name="Barry K."/>
            <person name="Bills G."/>
            <person name="Bluhm B."/>
            <person name="Cannon C."/>
            <person name="Castanera R."/>
            <person name="Culley D."/>
            <person name="Daum C."/>
            <person name="Ezra D."/>
            <person name="Gonzalez J."/>
            <person name="Henrissat B."/>
            <person name="Kuo A."/>
            <person name="Liang C."/>
            <person name="Lipzen A."/>
            <person name="Lutzoni F."/>
            <person name="Magnuson J."/>
            <person name="Mondo S."/>
            <person name="Nolan M."/>
            <person name="Ohm R."/>
            <person name="Pangilinan J."/>
            <person name="Park H.-J."/>
            <person name="Ramirez L."/>
            <person name="Alfaro M."/>
            <person name="Sun H."/>
            <person name="Tritt A."/>
            <person name="Yoshinaga Y."/>
            <person name="Zwiers L.-H."/>
            <person name="Turgeon B."/>
            <person name="Goodwin S."/>
            <person name="Spatafora J."/>
            <person name="Crous P."/>
            <person name="Grigoriev I."/>
        </authorList>
    </citation>
    <scope>NUCLEOTIDE SEQUENCE</scope>
    <source>
        <strain evidence="2">CBS 130266</strain>
    </source>
</reference>
<proteinExistence type="predicted"/>
<protein>
    <submittedName>
        <fullName evidence="2">HET-domain-containing protein</fullName>
    </submittedName>
</protein>
<keyword evidence="3" id="KW-1185">Reference proteome</keyword>
<dbReference type="InterPro" id="IPR052895">
    <property type="entry name" value="HetReg/Transcr_Mod"/>
</dbReference>
<evidence type="ECO:0000313" key="2">
    <source>
        <dbReference type="EMBL" id="KAF2433739.1"/>
    </source>
</evidence>
<accession>A0A9P4NZ09</accession>
<sequence>VYKPLPHNKRYIRLLRLSPLPEELKVTLEVFPILSLPPYEALSYAWGKDAFSESLEIDSGTMALTPHLFEGVRQLRASLGCTTLWIDAICINQADSKEKEGQIPLMAEIYSQAKRVVVWLGAEADGSDHAMTGIPVLSDPSWSRLANLVQRPWFRRLWVVQEVVLAK</sequence>
<dbReference type="PANTHER" id="PTHR24148">
    <property type="entry name" value="ANKYRIN REPEAT DOMAIN-CONTAINING PROTEIN 39 HOMOLOG-RELATED"/>
    <property type="match status" value="1"/>
</dbReference>
<feature type="non-terminal residue" evidence="2">
    <location>
        <position position="1"/>
    </location>
</feature>
<evidence type="ECO:0000313" key="3">
    <source>
        <dbReference type="Proteomes" id="UP000800235"/>
    </source>
</evidence>
<evidence type="ECO:0000259" key="1">
    <source>
        <dbReference type="Pfam" id="PF06985"/>
    </source>
</evidence>
<dbReference type="Pfam" id="PF06985">
    <property type="entry name" value="HET"/>
    <property type="match status" value="1"/>
</dbReference>
<organism evidence="2 3">
    <name type="scientific">Tothia fuscella</name>
    <dbReference type="NCBI Taxonomy" id="1048955"/>
    <lineage>
        <taxon>Eukaryota</taxon>
        <taxon>Fungi</taxon>
        <taxon>Dikarya</taxon>
        <taxon>Ascomycota</taxon>
        <taxon>Pezizomycotina</taxon>
        <taxon>Dothideomycetes</taxon>
        <taxon>Pleosporomycetidae</taxon>
        <taxon>Venturiales</taxon>
        <taxon>Cylindrosympodiaceae</taxon>
        <taxon>Tothia</taxon>
    </lineage>
</organism>